<feature type="transmembrane region" description="Helical" evidence="2">
    <location>
        <begin position="99"/>
        <end position="116"/>
    </location>
</feature>
<protein>
    <submittedName>
        <fullName evidence="4">Prepilin peptidase</fullName>
    </submittedName>
</protein>
<evidence type="ECO:0000313" key="4">
    <source>
        <dbReference type="EMBL" id="MBH1941019.1"/>
    </source>
</evidence>
<feature type="transmembrane region" description="Helical" evidence="2">
    <location>
        <begin position="30"/>
        <end position="47"/>
    </location>
</feature>
<evidence type="ECO:0000313" key="5">
    <source>
        <dbReference type="Proteomes" id="UP000623269"/>
    </source>
</evidence>
<dbReference type="InterPro" id="IPR000045">
    <property type="entry name" value="Prepilin_IV_endopep_pep"/>
</dbReference>
<organism evidence="4 5">
    <name type="scientific">Mobilitalea sibirica</name>
    <dbReference type="NCBI Taxonomy" id="1462919"/>
    <lineage>
        <taxon>Bacteria</taxon>
        <taxon>Bacillati</taxon>
        <taxon>Bacillota</taxon>
        <taxon>Clostridia</taxon>
        <taxon>Lachnospirales</taxon>
        <taxon>Lachnospiraceae</taxon>
        <taxon>Mobilitalea</taxon>
    </lineage>
</organism>
<keyword evidence="5" id="KW-1185">Reference proteome</keyword>
<name>A0A8J7GZ34_9FIRM</name>
<dbReference type="PANTHER" id="PTHR30487:SF0">
    <property type="entry name" value="PREPILIN LEADER PEPTIDASE_N-METHYLTRANSFERASE-RELATED"/>
    <property type="match status" value="1"/>
</dbReference>
<evidence type="ECO:0000256" key="1">
    <source>
        <dbReference type="ARBA" id="ARBA00005801"/>
    </source>
</evidence>
<dbReference type="Proteomes" id="UP000623269">
    <property type="component" value="Unassembled WGS sequence"/>
</dbReference>
<gene>
    <name evidence="4" type="ORF">I5677_08960</name>
</gene>
<dbReference type="AlphaFoldDB" id="A0A8J7GZ34"/>
<feature type="transmembrane region" description="Helical" evidence="2">
    <location>
        <begin position="75"/>
        <end position="93"/>
    </location>
</feature>
<feature type="domain" description="Prepilin type IV endopeptidase peptidase" evidence="3">
    <location>
        <begin position="9"/>
        <end position="111"/>
    </location>
</feature>
<dbReference type="RefSeq" id="WP_197661246.1">
    <property type="nucleotide sequence ID" value="NZ_JAEAGR010000008.1"/>
</dbReference>
<dbReference type="GO" id="GO:0004190">
    <property type="term" value="F:aspartic-type endopeptidase activity"/>
    <property type="evidence" value="ECO:0007669"/>
    <property type="project" value="InterPro"/>
</dbReference>
<keyword evidence="2" id="KW-0812">Transmembrane</keyword>
<dbReference type="Pfam" id="PF01478">
    <property type="entry name" value="Peptidase_A24"/>
    <property type="match status" value="1"/>
</dbReference>
<dbReference type="EMBL" id="JAEAGR010000008">
    <property type="protein sequence ID" value="MBH1941019.1"/>
    <property type="molecule type" value="Genomic_DNA"/>
</dbReference>
<proteinExistence type="inferred from homology"/>
<comment type="similarity">
    <text evidence="1">Belongs to the peptidase A24 family.</text>
</comment>
<sequence>MADTMIKFIIGGLLLLCAIQDGFHKKISTWFLIPCMALLVALIPFSITPSIPERIGGVLVGVGVIVISKATKGKIGIGDGILLCVTGMGIGFWTNIELFALALLAAAIVSIGLLALKRANRKTSIPFVPFLLLGYIVTVIGVR</sequence>
<comment type="caution">
    <text evidence="4">The sequence shown here is derived from an EMBL/GenBank/DDBJ whole genome shotgun (WGS) entry which is preliminary data.</text>
</comment>
<accession>A0A8J7GZ34</accession>
<dbReference type="GO" id="GO:0005886">
    <property type="term" value="C:plasma membrane"/>
    <property type="evidence" value="ECO:0007669"/>
    <property type="project" value="TreeGrafter"/>
</dbReference>
<evidence type="ECO:0000259" key="3">
    <source>
        <dbReference type="Pfam" id="PF01478"/>
    </source>
</evidence>
<dbReference type="Gene3D" id="1.20.120.1220">
    <property type="match status" value="1"/>
</dbReference>
<keyword evidence="2" id="KW-1133">Transmembrane helix</keyword>
<feature type="transmembrane region" description="Helical" evidence="2">
    <location>
        <begin position="123"/>
        <end position="142"/>
    </location>
</feature>
<evidence type="ECO:0000256" key="2">
    <source>
        <dbReference type="SAM" id="Phobius"/>
    </source>
</evidence>
<dbReference type="PANTHER" id="PTHR30487">
    <property type="entry name" value="TYPE 4 PREPILIN-LIKE PROTEINS LEADER PEPTIDE-PROCESSING ENZYME"/>
    <property type="match status" value="1"/>
</dbReference>
<dbReference type="InterPro" id="IPR050882">
    <property type="entry name" value="Prepilin_peptidase/N-MTase"/>
</dbReference>
<keyword evidence="2" id="KW-0472">Membrane</keyword>
<dbReference type="GO" id="GO:0006465">
    <property type="term" value="P:signal peptide processing"/>
    <property type="evidence" value="ECO:0007669"/>
    <property type="project" value="TreeGrafter"/>
</dbReference>
<reference evidence="4" key="1">
    <citation type="submission" date="2020-12" db="EMBL/GenBank/DDBJ databases">
        <title>M. sibirica DSM 26468T genome.</title>
        <authorList>
            <person name="Thieme N."/>
            <person name="Rettenmaier R."/>
            <person name="Zverlov V."/>
            <person name="Liebl W."/>
        </authorList>
    </citation>
    <scope>NUCLEOTIDE SEQUENCE</scope>
    <source>
        <strain evidence="4">DSM 26468</strain>
    </source>
</reference>